<dbReference type="Proteomes" id="UP000076738">
    <property type="component" value="Unassembled WGS sequence"/>
</dbReference>
<feature type="compositionally biased region" description="Polar residues" evidence="1">
    <location>
        <begin position="305"/>
        <end position="321"/>
    </location>
</feature>
<keyword evidence="3" id="KW-1185">Reference proteome</keyword>
<sequence length="391" mass="43797">MFRPSSSSSSSSSWNRPPIPAYCIPSADFWSRKYTEENLLLSRAYTSSGARFRNVVHKALRGEPIKMGVLGGSVSRGRNVENGPTYHQRIFRMWNETFFPHPGNEIVDGSRAATGSKYFSMCFPAHIPEDVDIVLLELSINDRRIDDAEAWETLVRALLELPNKPAVISTSTFALQFSQGLGVGGDLHLGVAQYYDIPVISLRNPLLPYLFSTPALEWELFGYSKGLDRRHLNALGHELLADFTTHWMREQVCKVLSEHVRFSLVYGSRKATDGDGGQDAPPRANVQPSWWTAPVDLSQVPRPSCRSTSSLPRLQPTSSDGWTFESAPGEKFYWSAEEPGARITFPIRTVEGRVGVFFLRSAGMRLGNARCWVDRDASFGELAVGYWEKEQ</sequence>
<dbReference type="PANTHER" id="PTHR34407:SF1">
    <property type="entry name" value="SGNH HYDROLASE-TYPE ESTERASE DOMAIN-CONTAINING PROTEIN"/>
    <property type="match status" value="1"/>
</dbReference>
<dbReference type="InterPro" id="IPR036514">
    <property type="entry name" value="SGNH_hydro_sf"/>
</dbReference>
<protein>
    <submittedName>
        <fullName evidence="2">Uncharacterized protein</fullName>
    </submittedName>
</protein>
<dbReference type="CDD" id="cd00229">
    <property type="entry name" value="SGNH_hydrolase"/>
    <property type="match status" value="1"/>
</dbReference>
<evidence type="ECO:0000313" key="2">
    <source>
        <dbReference type="EMBL" id="KZO90804.1"/>
    </source>
</evidence>
<dbReference type="OrthoDB" id="544608at2759"/>
<dbReference type="EMBL" id="KV417334">
    <property type="protein sequence ID" value="KZO90804.1"/>
    <property type="molecule type" value="Genomic_DNA"/>
</dbReference>
<reference evidence="2 3" key="1">
    <citation type="journal article" date="2016" name="Mol. Biol. Evol.">
        <title>Comparative Genomics of Early-Diverging Mushroom-Forming Fungi Provides Insights into the Origins of Lignocellulose Decay Capabilities.</title>
        <authorList>
            <person name="Nagy L.G."/>
            <person name="Riley R."/>
            <person name="Tritt A."/>
            <person name="Adam C."/>
            <person name="Daum C."/>
            <person name="Floudas D."/>
            <person name="Sun H."/>
            <person name="Yadav J.S."/>
            <person name="Pangilinan J."/>
            <person name="Larsson K.H."/>
            <person name="Matsuura K."/>
            <person name="Barry K."/>
            <person name="Labutti K."/>
            <person name="Kuo R."/>
            <person name="Ohm R.A."/>
            <person name="Bhattacharya S.S."/>
            <person name="Shirouzu T."/>
            <person name="Yoshinaga Y."/>
            <person name="Martin F.M."/>
            <person name="Grigoriev I.V."/>
            <person name="Hibbett D.S."/>
        </authorList>
    </citation>
    <scope>NUCLEOTIDE SEQUENCE [LARGE SCALE GENOMIC DNA]</scope>
    <source>
        <strain evidence="2 3">TUFC12733</strain>
    </source>
</reference>
<gene>
    <name evidence="2" type="ORF">CALVIDRAFT_489907</name>
</gene>
<dbReference type="SUPFAM" id="SSF52266">
    <property type="entry name" value="SGNH hydrolase"/>
    <property type="match status" value="1"/>
</dbReference>
<feature type="region of interest" description="Disordered" evidence="1">
    <location>
        <begin position="303"/>
        <end position="323"/>
    </location>
</feature>
<name>A0A167GQJ0_CALVF</name>
<dbReference type="AlphaFoldDB" id="A0A167GQJ0"/>
<dbReference type="Gene3D" id="3.40.50.1110">
    <property type="entry name" value="SGNH hydrolase"/>
    <property type="match status" value="1"/>
</dbReference>
<evidence type="ECO:0000313" key="3">
    <source>
        <dbReference type="Proteomes" id="UP000076738"/>
    </source>
</evidence>
<proteinExistence type="predicted"/>
<organism evidence="2 3">
    <name type="scientific">Calocera viscosa (strain TUFC12733)</name>
    <dbReference type="NCBI Taxonomy" id="1330018"/>
    <lineage>
        <taxon>Eukaryota</taxon>
        <taxon>Fungi</taxon>
        <taxon>Dikarya</taxon>
        <taxon>Basidiomycota</taxon>
        <taxon>Agaricomycotina</taxon>
        <taxon>Dacrymycetes</taxon>
        <taxon>Dacrymycetales</taxon>
        <taxon>Dacrymycetaceae</taxon>
        <taxon>Calocera</taxon>
    </lineage>
</organism>
<evidence type="ECO:0000256" key="1">
    <source>
        <dbReference type="SAM" id="MobiDB-lite"/>
    </source>
</evidence>
<dbReference type="PANTHER" id="PTHR34407">
    <property type="entry name" value="EXPRESSED PROTEIN"/>
    <property type="match status" value="1"/>
</dbReference>
<accession>A0A167GQJ0</accession>